<dbReference type="Gene3D" id="1.10.340.70">
    <property type="match status" value="1"/>
</dbReference>
<feature type="domain" description="Peptidase A2" evidence="8">
    <location>
        <begin position="327"/>
        <end position="365"/>
    </location>
</feature>
<protein>
    <recommendedName>
        <fullName evidence="1">RNA-directed DNA polymerase</fullName>
        <ecNumber evidence="1">2.7.7.49</ecNumber>
    </recommendedName>
</protein>
<evidence type="ECO:0000259" key="8">
    <source>
        <dbReference type="PROSITE" id="PS50175"/>
    </source>
</evidence>
<dbReference type="Proteomes" id="UP000076078">
    <property type="component" value="Unassembled WGS sequence"/>
</dbReference>
<dbReference type="Pfam" id="PF00078">
    <property type="entry name" value="RVT_1"/>
    <property type="match status" value="1"/>
</dbReference>
<dbReference type="InterPro" id="IPR041373">
    <property type="entry name" value="RT_RNaseH"/>
</dbReference>
<feature type="domain" description="Integrase catalytic" evidence="10">
    <location>
        <begin position="1147"/>
        <end position="1306"/>
    </location>
</feature>
<name>A0A151Z2H8_TIELA</name>
<dbReference type="Gene3D" id="3.30.420.10">
    <property type="entry name" value="Ribonuclease H-like superfamily/Ribonuclease H"/>
    <property type="match status" value="1"/>
</dbReference>
<gene>
    <name evidence="11" type="ORF">DLAC_11411</name>
</gene>
<dbReference type="Gene3D" id="3.10.10.10">
    <property type="entry name" value="HIV Type 1 Reverse Transcriptase, subunit A, domain 1"/>
    <property type="match status" value="1"/>
</dbReference>
<organism evidence="11 12">
    <name type="scientific">Tieghemostelium lacteum</name>
    <name type="common">Slime mold</name>
    <name type="synonym">Dictyostelium lacteum</name>
    <dbReference type="NCBI Taxonomy" id="361077"/>
    <lineage>
        <taxon>Eukaryota</taxon>
        <taxon>Amoebozoa</taxon>
        <taxon>Evosea</taxon>
        <taxon>Eumycetozoa</taxon>
        <taxon>Dictyostelia</taxon>
        <taxon>Dictyosteliales</taxon>
        <taxon>Raperosteliaceae</taxon>
        <taxon>Tieghemostelium</taxon>
    </lineage>
</organism>
<dbReference type="STRING" id="361077.A0A151Z2H8"/>
<dbReference type="GO" id="GO:0015074">
    <property type="term" value="P:DNA integration"/>
    <property type="evidence" value="ECO:0007669"/>
    <property type="project" value="InterPro"/>
</dbReference>
<dbReference type="SUPFAM" id="SSF53098">
    <property type="entry name" value="Ribonuclease H-like"/>
    <property type="match status" value="1"/>
</dbReference>
<keyword evidence="4" id="KW-0540">Nuclease</keyword>
<comment type="caution">
    <text evidence="11">The sequence shown here is derived from an EMBL/GenBank/DDBJ whole genome shotgun (WGS) entry which is preliminary data.</text>
</comment>
<keyword evidence="6" id="KW-0378">Hydrolase</keyword>
<accession>A0A151Z2H8</accession>
<keyword evidence="2" id="KW-0808">Transferase</keyword>
<evidence type="ECO:0000259" key="10">
    <source>
        <dbReference type="PROSITE" id="PS50994"/>
    </source>
</evidence>
<dbReference type="PROSITE" id="PS50878">
    <property type="entry name" value="RT_POL"/>
    <property type="match status" value="1"/>
</dbReference>
<dbReference type="InterPro" id="IPR021109">
    <property type="entry name" value="Peptidase_aspartic_dom_sf"/>
</dbReference>
<dbReference type="GO" id="GO:0003676">
    <property type="term" value="F:nucleic acid binding"/>
    <property type="evidence" value="ECO:0007669"/>
    <property type="project" value="InterPro"/>
</dbReference>
<dbReference type="InterPro" id="IPR043128">
    <property type="entry name" value="Rev_trsase/Diguanyl_cyclase"/>
</dbReference>
<dbReference type="Gene3D" id="3.30.70.270">
    <property type="match status" value="2"/>
</dbReference>
<keyword evidence="7" id="KW-0695">RNA-directed DNA polymerase</keyword>
<dbReference type="GO" id="GO:0004190">
    <property type="term" value="F:aspartic-type endopeptidase activity"/>
    <property type="evidence" value="ECO:0007669"/>
    <property type="project" value="InterPro"/>
</dbReference>
<dbReference type="Pfam" id="PF17917">
    <property type="entry name" value="RT_RNaseH"/>
    <property type="match status" value="1"/>
</dbReference>
<dbReference type="GO" id="GO:0006508">
    <property type="term" value="P:proteolysis"/>
    <property type="evidence" value="ECO:0007669"/>
    <property type="project" value="InterPro"/>
</dbReference>
<dbReference type="OMA" id="QITINHI"/>
<dbReference type="OrthoDB" id="16365at2759"/>
<dbReference type="Pfam" id="PF17921">
    <property type="entry name" value="Integrase_H2C2"/>
    <property type="match status" value="1"/>
</dbReference>
<dbReference type="CDD" id="cd00303">
    <property type="entry name" value="retropepsin_like"/>
    <property type="match status" value="1"/>
</dbReference>
<dbReference type="InterPro" id="IPR000477">
    <property type="entry name" value="RT_dom"/>
</dbReference>
<dbReference type="InterPro" id="IPR001995">
    <property type="entry name" value="Peptidase_A2_cat"/>
</dbReference>
<dbReference type="SUPFAM" id="SSF56672">
    <property type="entry name" value="DNA/RNA polymerases"/>
    <property type="match status" value="1"/>
</dbReference>
<dbReference type="InterPro" id="IPR012337">
    <property type="entry name" value="RNaseH-like_sf"/>
</dbReference>
<dbReference type="Gene3D" id="2.40.70.10">
    <property type="entry name" value="Acid Proteases"/>
    <property type="match status" value="1"/>
</dbReference>
<dbReference type="PANTHER" id="PTHR37984:SF5">
    <property type="entry name" value="PROTEIN NYNRIN-LIKE"/>
    <property type="match status" value="1"/>
</dbReference>
<dbReference type="InterPro" id="IPR036397">
    <property type="entry name" value="RNaseH_sf"/>
</dbReference>
<evidence type="ECO:0000256" key="3">
    <source>
        <dbReference type="ARBA" id="ARBA00022695"/>
    </source>
</evidence>
<proteinExistence type="predicted"/>
<feature type="domain" description="Reverse transcriptase" evidence="9">
    <location>
        <begin position="565"/>
        <end position="748"/>
    </location>
</feature>
<dbReference type="FunFam" id="3.30.420.10:FF:000032">
    <property type="entry name" value="Retrovirus-related Pol polyprotein from transposon 297-like Protein"/>
    <property type="match status" value="1"/>
</dbReference>
<dbReference type="GO" id="GO:0003964">
    <property type="term" value="F:RNA-directed DNA polymerase activity"/>
    <property type="evidence" value="ECO:0007669"/>
    <property type="project" value="UniProtKB-KW"/>
</dbReference>
<keyword evidence="5" id="KW-0255">Endonuclease</keyword>
<dbReference type="FunCoup" id="A0A151Z2H8">
    <property type="interactions" value="2"/>
</dbReference>
<evidence type="ECO:0000256" key="2">
    <source>
        <dbReference type="ARBA" id="ARBA00022679"/>
    </source>
</evidence>
<dbReference type="GO" id="GO:0004519">
    <property type="term" value="F:endonuclease activity"/>
    <property type="evidence" value="ECO:0007669"/>
    <property type="project" value="UniProtKB-KW"/>
</dbReference>
<reference evidence="11 12" key="1">
    <citation type="submission" date="2015-12" db="EMBL/GenBank/DDBJ databases">
        <title>Dictyostelia acquired genes for synthesis and detection of signals that induce cell-type specialization by lateral gene transfer from prokaryotes.</title>
        <authorList>
            <person name="Gloeckner G."/>
            <person name="Schaap P."/>
        </authorList>
    </citation>
    <scope>NUCLEOTIDE SEQUENCE [LARGE SCALE GENOMIC DNA]</scope>
    <source>
        <strain evidence="11 12">TK</strain>
    </source>
</reference>
<dbReference type="InterPro" id="IPR043502">
    <property type="entry name" value="DNA/RNA_pol_sf"/>
</dbReference>
<dbReference type="PROSITE" id="PS50994">
    <property type="entry name" value="INTEGRASE"/>
    <property type="match status" value="1"/>
</dbReference>
<evidence type="ECO:0000313" key="12">
    <source>
        <dbReference type="Proteomes" id="UP000076078"/>
    </source>
</evidence>
<evidence type="ECO:0000256" key="4">
    <source>
        <dbReference type="ARBA" id="ARBA00022722"/>
    </source>
</evidence>
<dbReference type="EMBL" id="LODT01000053">
    <property type="protein sequence ID" value="KYQ88160.1"/>
    <property type="molecule type" value="Genomic_DNA"/>
</dbReference>
<evidence type="ECO:0000256" key="5">
    <source>
        <dbReference type="ARBA" id="ARBA00022759"/>
    </source>
</evidence>
<dbReference type="EC" id="2.7.7.49" evidence="1"/>
<dbReference type="InParanoid" id="A0A151Z2H8"/>
<evidence type="ECO:0000256" key="6">
    <source>
        <dbReference type="ARBA" id="ARBA00022801"/>
    </source>
</evidence>
<dbReference type="CDD" id="cd01647">
    <property type="entry name" value="RT_LTR"/>
    <property type="match status" value="1"/>
</dbReference>
<dbReference type="SUPFAM" id="SSF50630">
    <property type="entry name" value="Acid proteases"/>
    <property type="match status" value="1"/>
</dbReference>
<dbReference type="FunFam" id="3.30.70.270:FF:000020">
    <property type="entry name" value="Transposon Tf2-6 polyprotein-like Protein"/>
    <property type="match status" value="1"/>
</dbReference>
<dbReference type="CDD" id="cd09274">
    <property type="entry name" value="RNase_HI_RT_Ty3"/>
    <property type="match status" value="1"/>
</dbReference>
<sequence length="1505" mass="171744">MSSHKNFIFDNVNGKSINVIFTYFELDRDDKVNIPKYKSELAKLLDGDPLDLYLSIIESAEFDTYIKIKNHLLETYQNRQAYKPIDKLKSLRFSDCENFSDFNSKFYLIKSQIVPALADPVLIDIYLEAIDPHMALDIHKKGTFVSFKEMYKYAIQLGEGLQKFMRNEYYSGNNSPSNTNNPLLEHINVQLIEKGHLPITQDKPLQLYSTPVKQFVQPVSKVKPPIKTNFGFEDSSNAVLAAKFCSFCKKPGHLVDSCFKKFPHLFISKKSDGKNLTSGALVCRNCKKKGHQNCNSSVLAISNSVSSADTMRIGSLVGILNVQNQLVKTLIDTGATPSVISVHLLSLLKINYHPYSTKLLNATGGDINIVGKVDLIIEDQRITNILVSDNIQFYLILGISDIKRISSTLNLDNNYLVLRNKSVLQLLLNERLKVVNIEKSFNVISSEVILDNTVQEKDKLYNYDDYQDQITINHIAMAESTSDFDISNIKKDFSDVFNQQFHPGEFKGVEVEINLKHDKPIRIPPARTTPDLKEIEKEFVDKYLEQGVIRPSTSPYSFQVVLAKRDNRSLKGPETPIDTQLLIGTGYCKPKIDNYRFCVNYKPLNDITLLDAFQLPNMDDVFTMIAGCDRFTVIDCTSGFNQFRIKPTDIHKTAFSCSAGHFEFLVMPFGLSNAPGLFQKVLSDLFKDFLNTFVFIWIDDILIFSKGDVEHEEHIRSVFKKLLEVKLYINHKKCVYGAREVHFLGLIIGVNGIRINQDRFKALHLISSPSNVKELQRLLGTINYYRRFIENLATKLIPIYSLLKLEKNFKWEKVHQDIIDEVIDDLINHVTLKIPDVKKPFVLETDASGVGVGATLLQDSKVISWFSRKFNENEKKILTACEKECYAIVLALKHFHYIVASSPITVITDNNALLALKDGKIKNSRLLKWQLTLAEYQITLVHKPGKLNVVPDALSRVNYDTMSLNNLSVSNVVFKNSSVLYKYDQLAEKVADTSLKVSQEFKEKLEKFQSQDPELNSMIEYLKTSKLPSQSINQKNVILMSYFYVVVDNILYRVQPQRNSNINAPSSYILLIAVPRAMVDSVCNHHHNDPLTNSHFGFLKTLSNINGIYHWTNMVNEIREFCENCDRCQVVNGKSVASPTTYLRSIYVSAPWEMIGIDYVGPISVESNGNRYMLVITDYFSKWVEAFATVNADAITTAHILVKEIISRYGIPKKIVSDLGKVFLSDLIKDVNRLFMVEKLSTTPYHPQCDGLTERFNQIIIRLLKIYVQNNHYNWSFFLPVVLFAIRSTIVPNYGMSPYKILFGRDPTLPIHLTVPNPVTNLQVKNQKTYVENIQLVFNESYTVLRFLYAYAKEIQQNQYNKQVKKLQRYAVDQLVLVKNFHPADEDETNKFIPNWKGPFVITRVCSDEVVELNLPSTYSNKKVSVRNIKPFKHRIEKLNKKKPVDSQEYYNGPPILPLLYDMTKNQTPSFDPKKVLTTTPTPSVFKPILPVGASLKKSLISKGG</sequence>
<evidence type="ECO:0000256" key="7">
    <source>
        <dbReference type="ARBA" id="ARBA00022918"/>
    </source>
</evidence>
<keyword evidence="3" id="KW-0548">Nucleotidyltransferase</keyword>
<dbReference type="PANTHER" id="PTHR37984">
    <property type="entry name" value="PROTEIN CBG26694"/>
    <property type="match status" value="1"/>
</dbReference>
<evidence type="ECO:0000259" key="9">
    <source>
        <dbReference type="PROSITE" id="PS50878"/>
    </source>
</evidence>
<dbReference type="InterPro" id="IPR001584">
    <property type="entry name" value="Integrase_cat-core"/>
</dbReference>
<evidence type="ECO:0000313" key="11">
    <source>
        <dbReference type="EMBL" id="KYQ88160.1"/>
    </source>
</evidence>
<dbReference type="InterPro" id="IPR041588">
    <property type="entry name" value="Integrase_H2C2"/>
</dbReference>
<keyword evidence="12" id="KW-1185">Reference proteome</keyword>
<dbReference type="PROSITE" id="PS50175">
    <property type="entry name" value="ASP_PROT_RETROV"/>
    <property type="match status" value="1"/>
</dbReference>
<evidence type="ECO:0000256" key="1">
    <source>
        <dbReference type="ARBA" id="ARBA00012493"/>
    </source>
</evidence>
<dbReference type="InterPro" id="IPR050951">
    <property type="entry name" value="Retrovirus_Pol_polyprotein"/>
</dbReference>